<evidence type="ECO:0000313" key="12">
    <source>
        <dbReference type="EMBL" id="CUH71479.1"/>
    </source>
</evidence>
<keyword evidence="9" id="KW-0812">Transmembrane</keyword>
<dbReference type="Proteomes" id="UP000051887">
    <property type="component" value="Unassembled WGS sequence"/>
</dbReference>
<reference evidence="12 14" key="2">
    <citation type="submission" date="2015-09" db="EMBL/GenBank/DDBJ databases">
        <authorList>
            <consortium name="Swine Surveillance"/>
        </authorList>
    </citation>
    <scope>NUCLEOTIDE SEQUENCE [LARGE SCALE GENOMIC DNA]</scope>
    <source>
        <strain evidence="12 14">5120</strain>
    </source>
</reference>
<dbReference type="Pfam" id="PF00512">
    <property type="entry name" value="HisKA"/>
    <property type="match status" value="1"/>
</dbReference>
<evidence type="ECO:0000256" key="5">
    <source>
        <dbReference type="ARBA" id="ARBA00022741"/>
    </source>
</evidence>
<dbReference type="PANTHER" id="PTHR43065:SF46">
    <property type="entry name" value="C4-DICARBOXYLATE TRANSPORT SENSOR PROTEIN DCTB"/>
    <property type="match status" value="1"/>
</dbReference>
<dbReference type="InterPro" id="IPR003661">
    <property type="entry name" value="HisK_dim/P_dom"/>
</dbReference>
<evidence type="ECO:0000256" key="9">
    <source>
        <dbReference type="SAM" id="Phobius"/>
    </source>
</evidence>
<keyword evidence="8" id="KW-0902">Two-component regulatory system</keyword>
<dbReference type="PROSITE" id="PS50109">
    <property type="entry name" value="HIS_KIN"/>
    <property type="match status" value="1"/>
</dbReference>
<evidence type="ECO:0000313" key="13">
    <source>
        <dbReference type="Proteomes" id="UP000051086"/>
    </source>
</evidence>
<dbReference type="SMART" id="SM00387">
    <property type="entry name" value="HATPase_c"/>
    <property type="match status" value="1"/>
</dbReference>
<dbReference type="CDD" id="cd00082">
    <property type="entry name" value="HisKA"/>
    <property type="match status" value="1"/>
</dbReference>
<dbReference type="Gene3D" id="1.10.287.130">
    <property type="match status" value="1"/>
</dbReference>
<evidence type="ECO:0000256" key="7">
    <source>
        <dbReference type="ARBA" id="ARBA00022840"/>
    </source>
</evidence>
<dbReference type="InterPro" id="IPR004358">
    <property type="entry name" value="Sig_transdc_His_kin-like_C"/>
</dbReference>
<dbReference type="InterPro" id="IPR003594">
    <property type="entry name" value="HATPase_dom"/>
</dbReference>
<evidence type="ECO:0000256" key="2">
    <source>
        <dbReference type="ARBA" id="ARBA00012438"/>
    </source>
</evidence>
<proteinExistence type="predicted"/>
<evidence type="ECO:0000313" key="11">
    <source>
        <dbReference type="EMBL" id="CUH66716.1"/>
    </source>
</evidence>
<keyword evidence="13" id="KW-1185">Reference proteome</keyword>
<feature type="domain" description="Histidine kinase" evidence="10">
    <location>
        <begin position="102"/>
        <end position="317"/>
    </location>
</feature>
<dbReference type="EC" id="2.7.13.3" evidence="2"/>
<dbReference type="Gene3D" id="3.30.565.10">
    <property type="entry name" value="Histidine kinase-like ATPase, C-terminal domain"/>
    <property type="match status" value="1"/>
</dbReference>
<dbReference type="InterPro" id="IPR036097">
    <property type="entry name" value="HisK_dim/P_sf"/>
</dbReference>
<dbReference type="EMBL" id="CYSC01000021">
    <property type="protein sequence ID" value="CUH71479.1"/>
    <property type="molecule type" value="Genomic_DNA"/>
</dbReference>
<evidence type="ECO:0000256" key="3">
    <source>
        <dbReference type="ARBA" id="ARBA00022553"/>
    </source>
</evidence>
<evidence type="ECO:0000259" key="10">
    <source>
        <dbReference type="PROSITE" id="PS50109"/>
    </source>
</evidence>
<evidence type="ECO:0000313" key="14">
    <source>
        <dbReference type="Proteomes" id="UP000051887"/>
    </source>
</evidence>
<keyword evidence="9" id="KW-1133">Transmembrane helix</keyword>
<dbReference type="RefSeq" id="WP_058242796.1">
    <property type="nucleotide sequence ID" value="NZ_CYSB01000027.1"/>
</dbReference>
<dbReference type="PANTHER" id="PTHR43065">
    <property type="entry name" value="SENSOR HISTIDINE KINASE"/>
    <property type="match status" value="1"/>
</dbReference>
<organism evidence="12 14">
    <name type="scientific">Thalassovita autumnalis</name>
    <dbReference type="NCBI Taxonomy" id="2072972"/>
    <lineage>
        <taxon>Bacteria</taxon>
        <taxon>Pseudomonadati</taxon>
        <taxon>Pseudomonadota</taxon>
        <taxon>Alphaproteobacteria</taxon>
        <taxon>Rhodobacterales</taxon>
        <taxon>Roseobacteraceae</taxon>
        <taxon>Thalassovita</taxon>
    </lineage>
</organism>
<evidence type="ECO:0000256" key="4">
    <source>
        <dbReference type="ARBA" id="ARBA00022679"/>
    </source>
</evidence>
<keyword evidence="6" id="KW-0418">Kinase</keyword>
<feature type="transmembrane region" description="Helical" evidence="9">
    <location>
        <begin position="51"/>
        <end position="67"/>
    </location>
</feature>
<keyword evidence="7" id="KW-0067">ATP-binding</keyword>
<evidence type="ECO:0000256" key="8">
    <source>
        <dbReference type="ARBA" id="ARBA00023012"/>
    </source>
</evidence>
<keyword evidence="3" id="KW-0597">Phosphoprotein</keyword>
<dbReference type="GO" id="GO:0000155">
    <property type="term" value="F:phosphorelay sensor kinase activity"/>
    <property type="evidence" value="ECO:0007669"/>
    <property type="project" value="InterPro"/>
</dbReference>
<dbReference type="SUPFAM" id="SSF47384">
    <property type="entry name" value="Homodimeric domain of signal transducing histidine kinase"/>
    <property type="match status" value="1"/>
</dbReference>
<dbReference type="InterPro" id="IPR036890">
    <property type="entry name" value="HATPase_C_sf"/>
</dbReference>
<dbReference type="Pfam" id="PF02518">
    <property type="entry name" value="HATPase_c"/>
    <property type="match status" value="1"/>
</dbReference>
<dbReference type="OrthoDB" id="9796100at2"/>
<accession>A0A0P1FF03</accession>
<gene>
    <name evidence="12" type="primary">virA</name>
    <name evidence="11" type="ORF">TL5118_01873</name>
    <name evidence="12" type="ORF">TL5120_01265</name>
</gene>
<keyword evidence="5" id="KW-0547">Nucleotide-binding</keyword>
<evidence type="ECO:0000256" key="1">
    <source>
        <dbReference type="ARBA" id="ARBA00000085"/>
    </source>
</evidence>
<dbReference type="SMART" id="SM00388">
    <property type="entry name" value="HisKA"/>
    <property type="match status" value="1"/>
</dbReference>
<dbReference type="PRINTS" id="PR00344">
    <property type="entry name" value="BCTRLSENSOR"/>
</dbReference>
<keyword evidence="9" id="KW-0472">Membrane</keyword>
<dbReference type="Proteomes" id="UP000051086">
    <property type="component" value="Unassembled WGS sequence"/>
</dbReference>
<dbReference type="GO" id="GO:0005524">
    <property type="term" value="F:ATP binding"/>
    <property type="evidence" value="ECO:0007669"/>
    <property type="project" value="UniProtKB-KW"/>
</dbReference>
<evidence type="ECO:0000256" key="6">
    <source>
        <dbReference type="ARBA" id="ARBA00022777"/>
    </source>
</evidence>
<comment type="catalytic activity">
    <reaction evidence="1">
        <text>ATP + protein L-histidine = ADP + protein N-phospho-L-histidine.</text>
        <dbReference type="EC" id="2.7.13.3"/>
    </reaction>
</comment>
<reference evidence="11 13" key="1">
    <citation type="submission" date="2015-09" db="EMBL/GenBank/DDBJ databases">
        <authorList>
            <person name="Rodrigo-Torres L."/>
            <person name="Arahal D.R."/>
        </authorList>
    </citation>
    <scope>NUCLEOTIDE SEQUENCE [LARGE SCALE GENOMIC DNA]</scope>
    <source>
        <strain evidence="11 13">CECT 5118</strain>
    </source>
</reference>
<keyword evidence="4 12" id="KW-0808">Transferase</keyword>
<protein>
    <recommendedName>
        <fullName evidence="2">histidine kinase</fullName>
        <ecNumber evidence="2">2.7.13.3</ecNumber>
    </recommendedName>
</protein>
<sequence>MRRYLPSQKWRDLGIMAVFLLLMWIPAAEFEAFEWLHSFTRAHETWELDEVILLVLLLPLPLAWYAVRRAREATRLSQRALESERDLSHVRKIDSLGTLAGGLAHELNNQLQPLVGLSELLEAETPQEDPRRRKVELIYAGSLKARESVDRVLRFARREAAGFVVHDTSEAMRSMVELMRLSCPTTVQMTVSLADDLPPLGMAWADVESIAMNLFSNAVAAMDGSPGQLDIRLHPPSGPNPNGHAAVLTVSDTGPGISEAQQQRIFDPYFTTKPLGAGTGLGLWQVQTLLHAAGGRIEVQSELGRGTEMQVWLPAAGAGQSAQHVAEVR</sequence>
<dbReference type="InterPro" id="IPR005467">
    <property type="entry name" value="His_kinase_dom"/>
</dbReference>
<dbReference type="EMBL" id="CYSB01000027">
    <property type="protein sequence ID" value="CUH66716.1"/>
    <property type="molecule type" value="Genomic_DNA"/>
</dbReference>
<name>A0A0P1FF03_9RHOB</name>
<dbReference type="AlphaFoldDB" id="A0A0P1FF03"/>
<dbReference type="SUPFAM" id="SSF55874">
    <property type="entry name" value="ATPase domain of HSP90 chaperone/DNA topoisomerase II/histidine kinase"/>
    <property type="match status" value="1"/>
</dbReference>